<feature type="compositionally biased region" description="Polar residues" evidence="8">
    <location>
        <begin position="1"/>
        <end position="11"/>
    </location>
</feature>
<feature type="transmembrane region" description="Helical" evidence="9">
    <location>
        <begin position="306"/>
        <end position="328"/>
    </location>
</feature>
<evidence type="ECO:0000256" key="4">
    <source>
        <dbReference type="ARBA" id="ARBA00022475"/>
    </source>
</evidence>
<dbReference type="AlphaFoldDB" id="A0A9W8HF34"/>
<keyword evidence="4" id="KW-1003">Cell membrane</keyword>
<dbReference type="Proteomes" id="UP001140217">
    <property type="component" value="Unassembled WGS sequence"/>
</dbReference>
<dbReference type="InterPro" id="IPR038665">
    <property type="entry name" value="Voltage-dep_anion_channel_sf"/>
</dbReference>
<keyword evidence="5 9" id="KW-0812">Transmembrane</keyword>
<sequence length="429" mass="46233">MHSRTTTTHSEVTLAPGAGGARRHPHLDAIKTHIQHPMAHLDRRRDAIRGFSPAWFTASMGTGMVCVVLEGFPYAWPPLRYAAMVFGALNLLMFVVFAVLLAWRLVQYRDLYDILLHPQLSMSLGAIPMALSTLTTNATRILAPYDLRWLPTLALVLWIVGAALSVLSLFSIPFLATTHHKHLFEKINATILMPVVTTVVSATTGAHVASVHASGSLAGGIVVASYALLGAGLITALMLMALYLVRLTLFGLPPRETVVSTFLPVGPLGQSSCALQLLGTQARRIFPDALPHVPPSLGETLYSAGFLAGLLIWAAAIWWLAYAVYVVVYTRVHGPVPFNLGWWALIFPSGTVETSTNVLWAISGIAFFRVLAAILSASIVVLWAVVAANTICYAWTGELLKPVAIRRLELVDDPASSAPASPASPEQQV</sequence>
<dbReference type="Gene3D" id="1.50.10.150">
    <property type="entry name" value="Voltage-dependent anion channel"/>
    <property type="match status" value="1"/>
</dbReference>
<keyword evidence="11" id="KW-1185">Reference proteome</keyword>
<feature type="transmembrane region" description="Helical" evidence="9">
    <location>
        <begin position="340"/>
        <end position="363"/>
    </location>
</feature>
<keyword evidence="3" id="KW-0813">Transport</keyword>
<proteinExistence type="inferred from homology"/>
<accession>A0A9W8HF34</accession>
<dbReference type="Pfam" id="PF03595">
    <property type="entry name" value="SLAC1"/>
    <property type="match status" value="1"/>
</dbReference>
<dbReference type="PANTHER" id="PTHR31686">
    <property type="match status" value="1"/>
</dbReference>
<evidence type="ECO:0000256" key="9">
    <source>
        <dbReference type="SAM" id="Phobius"/>
    </source>
</evidence>
<dbReference type="PANTHER" id="PTHR31686:SF3">
    <property type="entry name" value="ACID TRANSPORT PROTEIN, PUTATIVE (AFU_ORTHOLOGUE AFUA_4G09410)-RELATED"/>
    <property type="match status" value="1"/>
</dbReference>
<feature type="transmembrane region" description="Helical" evidence="9">
    <location>
        <begin position="370"/>
        <end position="396"/>
    </location>
</feature>
<evidence type="ECO:0000256" key="1">
    <source>
        <dbReference type="ARBA" id="ARBA00004651"/>
    </source>
</evidence>
<dbReference type="InterPro" id="IPR051629">
    <property type="entry name" value="Sulfite_efflux_TDT"/>
</dbReference>
<dbReference type="OrthoDB" id="1099at2759"/>
<feature type="transmembrane region" description="Helical" evidence="9">
    <location>
        <begin position="187"/>
        <end position="209"/>
    </location>
</feature>
<feature type="transmembrane region" description="Helical" evidence="9">
    <location>
        <begin position="221"/>
        <end position="245"/>
    </location>
</feature>
<evidence type="ECO:0000256" key="6">
    <source>
        <dbReference type="ARBA" id="ARBA00022989"/>
    </source>
</evidence>
<evidence type="ECO:0000256" key="5">
    <source>
        <dbReference type="ARBA" id="ARBA00022692"/>
    </source>
</evidence>
<feature type="transmembrane region" description="Helical" evidence="9">
    <location>
        <begin position="53"/>
        <end position="75"/>
    </location>
</feature>
<protein>
    <submittedName>
        <fullName evidence="10">Plasma membrane sulfite pump involved in sulfite metabolism</fullName>
    </submittedName>
</protein>
<reference evidence="10" key="1">
    <citation type="submission" date="2022-07" db="EMBL/GenBank/DDBJ databases">
        <title>Phylogenomic reconstructions and comparative analyses of Kickxellomycotina fungi.</title>
        <authorList>
            <person name="Reynolds N.K."/>
            <person name="Stajich J.E."/>
            <person name="Barry K."/>
            <person name="Grigoriev I.V."/>
            <person name="Crous P."/>
            <person name="Smith M.E."/>
        </authorList>
    </citation>
    <scope>NUCLEOTIDE SEQUENCE</scope>
    <source>
        <strain evidence="10">NBRC 105414</strain>
    </source>
</reference>
<feature type="region of interest" description="Disordered" evidence="8">
    <location>
        <begin position="1"/>
        <end position="21"/>
    </location>
</feature>
<dbReference type="EMBL" id="JANBUL010000016">
    <property type="protein sequence ID" value="KAJ2785049.1"/>
    <property type="molecule type" value="Genomic_DNA"/>
</dbReference>
<name>A0A9W8HF34_9FUNG</name>
<feature type="transmembrane region" description="Helical" evidence="9">
    <location>
        <begin position="155"/>
        <end position="175"/>
    </location>
</feature>
<keyword evidence="7 9" id="KW-0472">Membrane</keyword>
<comment type="caution">
    <text evidence="10">The sequence shown here is derived from an EMBL/GenBank/DDBJ whole genome shotgun (WGS) entry which is preliminary data.</text>
</comment>
<evidence type="ECO:0000256" key="7">
    <source>
        <dbReference type="ARBA" id="ARBA00023136"/>
    </source>
</evidence>
<comment type="similarity">
    <text evidence="2">Belongs to the tellurite-resistance/dicarboxylate transporter (TDT) family.</text>
</comment>
<evidence type="ECO:0000256" key="3">
    <source>
        <dbReference type="ARBA" id="ARBA00022448"/>
    </source>
</evidence>
<evidence type="ECO:0000256" key="8">
    <source>
        <dbReference type="SAM" id="MobiDB-lite"/>
    </source>
</evidence>
<dbReference type="GO" id="GO:0005886">
    <property type="term" value="C:plasma membrane"/>
    <property type="evidence" value="ECO:0007669"/>
    <property type="project" value="UniProtKB-SubCell"/>
</dbReference>
<evidence type="ECO:0000313" key="11">
    <source>
        <dbReference type="Proteomes" id="UP001140217"/>
    </source>
</evidence>
<gene>
    <name evidence="10" type="primary">SSU1_2</name>
    <name evidence="10" type="ORF">H4R18_000757</name>
</gene>
<keyword evidence="6 9" id="KW-1133">Transmembrane helix</keyword>
<feature type="transmembrane region" description="Helical" evidence="9">
    <location>
        <begin position="81"/>
        <end position="103"/>
    </location>
</feature>
<dbReference type="GO" id="GO:0000319">
    <property type="term" value="F:sulfite transmembrane transporter activity"/>
    <property type="evidence" value="ECO:0007669"/>
    <property type="project" value="TreeGrafter"/>
</dbReference>
<organism evidence="10 11">
    <name type="scientific">Coemansia javaensis</name>
    <dbReference type="NCBI Taxonomy" id="2761396"/>
    <lineage>
        <taxon>Eukaryota</taxon>
        <taxon>Fungi</taxon>
        <taxon>Fungi incertae sedis</taxon>
        <taxon>Zoopagomycota</taxon>
        <taxon>Kickxellomycotina</taxon>
        <taxon>Kickxellomycetes</taxon>
        <taxon>Kickxellales</taxon>
        <taxon>Kickxellaceae</taxon>
        <taxon>Coemansia</taxon>
    </lineage>
</organism>
<evidence type="ECO:0000256" key="2">
    <source>
        <dbReference type="ARBA" id="ARBA00008566"/>
    </source>
</evidence>
<comment type="subcellular location">
    <subcellularLocation>
        <location evidence="1">Cell membrane</location>
        <topology evidence="1">Multi-pass membrane protein</topology>
    </subcellularLocation>
</comment>
<dbReference type="InterPro" id="IPR004695">
    <property type="entry name" value="SLAC1/Mae1/Ssu1/TehA"/>
</dbReference>
<evidence type="ECO:0000313" key="10">
    <source>
        <dbReference type="EMBL" id="KAJ2785049.1"/>
    </source>
</evidence>